<evidence type="ECO:0000256" key="2">
    <source>
        <dbReference type="PROSITE-ProRule" id="PRU00335"/>
    </source>
</evidence>
<reference evidence="4 5" key="1">
    <citation type="journal article" date="2024" name="ISME J.">
        <title>Tailless and filamentous prophages are predominant in marine Vibrio.</title>
        <authorList>
            <person name="Steensen K."/>
            <person name="Seneca J."/>
            <person name="Bartlau N."/>
            <person name="Yu X.A."/>
            <person name="Hussain F.A."/>
            <person name="Polz M.F."/>
        </authorList>
    </citation>
    <scope>NUCLEOTIDE SEQUENCE [LARGE SCALE GENOMIC DNA]</scope>
    <source>
        <strain evidence="4 5">10N.222.51.A1</strain>
    </source>
</reference>
<dbReference type="Pfam" id="PF14246">
    <property type="entry name" value="TetR_C_7"/>
    <property type="match status" value="1"/>
</dbReference>
<dbReference type="RefSeq" id="WP_273293918.1">
    <property type="nucleotide sequence ID" value="NZ_JBFRUW010000060.1"/>
</dbReference>
<comment type="caution">
    <text evidence="4">The sequence shown here is derived from an EMBL/GenBank/DDBJ whole genome shotgun (WGS) entry which is preliminary data.</text>
</comment>
<dbReference type="PANTHER" id="PTHR30055:SF146">
    <property type="entry name" value="HTH-TYPE TRANSCRIPTIONAL DUAL REGULATOR CECR"/>
    <property type="match status" value="1"/>
</dbReference>
<gene>
    <name evidence="4" type="ORF">AB4566_15925</name>
</gene>
<sequence length="203" mass="22934">MTKIIKSEQKKSQILAAASELFSQYGYKINMDQIAKAANVSKQTVYSHFKNKDELFETCMQTRCIERELSPSAFDMDAPVAEELVKFGMKFQNLLLDEQARQTFQNAVSQANTHPEIAAVYLQSGPQKTTNLLAEYLKDKVNSGDFNLSVSSSPRIAAMQLLLMFHGKSAYWGFFGQDSQESDEDRLNYIQECVALFINGNRS</sequence>
<dbReference type="PRINTS" id="PR00455">
    <property type="entry name" value="HTHTETR"/>
</dbReference>
<dbReference type="InterPro" id="IPR001647">
    <property type="entry name" value="HTH_TetR"/>
</dbReference>
<keyword evidence="5" id="KW-1185">Reference proteome</keyword>
<dbReference type="InterPro" id="IPR050109">
    <property type="entry name" value="HTH-type_TetR-like_transc_reg"/>
</dbReference>
<organism evidence="4 5">
    <name type="scientific">Vibrio gallaecicus</name>
    <dbReference type="NCBI Taxonomy" id="552386"/>
    <lineage>
        <taxon>Bacteria</taxon>
        <taxon>Pseudomonadati</taxon>
        <taxon>Pseudomonadota</taxon>
        <taxon>Gammaproteobacteria</taxon>
        <taxon>Vibrionales</taxon>
        <taxon>Vibrionaceae</taxon>
        <taxon>Vibrio</taxon>
    </lineage>
</organism>
<feature type="domain" description="HTH tetR-type" evidence="3">
    <location>
        <begin position="8"/>
        <end position="67"/>
    </location>
</feature>
<proteinExistence type="predicted"/>
<dbReference type="PANTHER" id="PTHR30055">
    <property type="entry name" value="HTH-TYPE TRANSCRIPTIONAL REGULATOR RUTR"/>
    <property type="match status" value="1"/>
</dbReference>
<dbReference type="SUPFAM" id="SSF46689">
    <property type="entry name" value="Homeodomain-like"/>
    <property type="match status" value="1"/>
</dbReference>
<dbReference type="InterPro" id="IPR009057">
    <property type="entry name" value="Homeodomain-like_sf"/>
</dbReference>
<keyword evidence="1 2" id="KW-0238">DNA-binding</keyword>
<dbReference type="EMBL" id="JBFRUW010000060">
    <property type="protein sequence ID" value="MFA0569760.1"/>
    <property type="molecule type" value="Genomic_DNA"/>
</dbReference>
<evidence type="ECO:0000256" key="1">
    <source>
        <dbReference type="ARBA" id="ARBA00023125"/>
    </source>
</evidence>
<accession>A0ABV4NEJ9</accession>
<name>A0ABV4NEJ9_9VIBR</name>
<protein>
    <submittedName>
        <fullName evidence="4">TetR/AcrR family transcriptional regulator</fullName>
    </submittedName>
</protein>
<dbReference type="InterPro" id="IPR039536">
    <property type="entry name" value="TetR_C_Proteobacteria"/>
</dbReference>
<dbReference type="Pfam" id="PF00440">
    <property type="entry name" value="TetR_N"/>
    <property type="match status" value="1"/>
</dbReference>
<dbReference type="PROSITE" id="PS50977">
    <property type="entry name" value="HTH_TETR_2"/>
    <property type="match status" value="1"/>
</dbReference>
<dbReference type="Proteomes" id="UP001570417">
    <property type="component" value="Unassembled WGS sequence"/>
</dbReference>
<feature type="DNA-binding region" description="H-T-H motif" evidence="2">
    <location>
        <begin position="30"/>
        <end position="49"/>
    </location>
</feature>
<dbReference type="Gene3D" id="1.10.357.10">
    <property type="entry name" value="Tetracycline Repressor, domain 2"/>
    <property type="match status" value="1"/>
</dbReference>
<dbReference type="Gene3D" id="1.10.10.60">
    <property type="entry name" value="Homeodomain-like"/>
    <property type="match status" value="1"/>
</dbReference>
<evidence type="ECO:0000259" key="3">
    <source>
        <dbReference type="PROSITE" id="PS50977"/>
    </source>
</evidence>
<evidence type="ECO:0000313" key="5">
    <source>
        <dbReference type="Proteomes" id="UP001570417"/>
    </source>
</evidence>
<evidence type="ECO:0000313" key="4">
    <source>
        <dbReference type="EMBL" id="MFA0569760.1"/>
    </source>
</evidence>